<keyword evidence="1" id="KW-0472">Membrane</keyword>
<accession>A0A0U5GD29</accession>
<organism evidence="2 3">
    <name type="scientific">Aspergillus calidoustus</name>
    <dbReference type="NCBI Taxonomy" id="454130"/>
    <lineage>
        <taxon>Eukaryota</taxon>
        <taxon>Fungi</taxon>
        <taxon>Dikarya</taxon>
        <taxon>Ascomycota</taxon>
        <taxon>Pezizomycotina</taxon>
        <taxon>Eurotiomycetes</taxon>
        <taxon>Eurotiomycetidae</taxon>
        <taxon>Eurotiales</taxon>
        <taxon>Aspergillaceae</taxon>
        <taxon>Aspergillus</taxon>
        <taxon>Aspergillus subgen. Nidulantes</taxon>
    </lineage>
</organism>
<keyword evidence="3" id="KW-1185">Reference proteome</keyword>
<dbReference type="EMBL" id="CDMC01000009">
    <property type="protein sequence ID" value="CEL07647.1"/>
    <property type="molecule type" value="Genomic_DNA"/>
</dbReference>
<dbReference type="OrthoDB" id="2101715at2759"/>
<keyword evidence="1" id="KW-0812">Transmembrane</keyword>
<dbReference type="OMA" id="IDDQTWF"/>
<feature type="transmembrane region" description="Helical" evidence="1">
    <location>
        <begin position="214"/>
        <end position="232"/>
    </location>
</feature>
<dbReference type="STRING" id="454130.A0A0U5GD29"/>
<evidence type="ECO:0000256" key="1">
    <source>
        <dbReference type="SAM" id="Phobius"/>
    </source>
</evidence>
<evidence type="ECO:0000313" key="3">
    <source>
        <dbReference type="Proteomes" id="UP000054771"/>
    </source>
</evidence>
<sequence>MTLFPRIHLFEFIDQPWSPEWYRVYAQSMLVGLWHFSIPGITTRTSAAAASETILDNFSDLSSFIFVELCAGAGGPTTYIEPRVNNHLKEQGKQAVQFVLTDLYPAIDQWDVIAKRQGNINYVEKPLDAVKCRRIAARGRKECRMLNASFHHFDEEAAVAVLSAAIQEADAFLIQEGCARNLTSVIACIIGSTFYPFVFTIASPQFRRSPVHILFTYLIPLIPLMLVWDALVSAGRARTPREIAGLVERTGLDVSEWELRSGECACIPGVFYTYWFLGIKKDLGLKAADGRQDAKGKASE</sequence>
<evidence type="ECO:0000313" key="2">
    <source>
        <dbReference type="EMBL" id="CEL07647.1"/>
    </source>
</evidence>
<proteinExistence type="predicted"/>
<protein>
    <recommendedName>
        <fullName evidence="4">Methyltransferase domain-containing protein</fullName>
    </recommendedName>
</protein>
<keyword evidence="1" id="KW-1133">Transmembrane helix</keyword>
<reference evidence="3" key="1">
    <citation type="journal article" date="2016" name="Genome Announc.">
        <title>Draft genome sequences of fungus Aspergillus calidoustus.</title>
        <authorList>
            <person name="Horn F."/>
            <person name="Linde J."/>
            <person name="Mattern D.J."/>
            <person name="Walther G."/>
            <person name="Guthke R."/>
            <person name="Scherlach K."/>
            <person name="Martin K."/>
            <person name="Brakhage A.A."/>
            <person name="Petzke L."/>
            <person name="Valiante V."/>
        </authorList>
    </citation>
    <scope>NUCLEOTIDE SEQUENCE [LARGE SCALE GENOMIC DNA]</scope>
    <source>
        <strain evidence="3">SF006504</strain>
    </source>
</reference>
<feature type="transmembrane region" description="Helical" evidence="1">
    <location>
        <begin position="182"/>
        <end position="202"/>
    </location>
</feature>
<evidence type="ECO:0008006" key="4">
    <source>
        <dbReference type="Google" id="ProtNLM"/>
    </source>
</evidence>
<name>A0A0U5GD29_ASPCI</name>
<gene>
    <name evidence="2" type="ORF">ASPCAL10804</name>
</gene>
<dbReference type="Proteomes" id="UP000054771">
    <property type="component" value="Unassembled WGS sequence"/>
</dbReference>
<dbReference type="AlphaFoldDB" id="A0A0U5GD29"/>